<dbReference type="GO" id="GO:0016779">
    <property type="term" value="F:nucleotidyltransferase activity"/>
    <property type="evidence" value="ECO:0007669"/>
    <property type="project" value="TreeGrafter"/>
</dbReference>
<gene>
    <name evidence="3" type="ORF">BJI46_07450</name>
</gene>
<dbReference type="GO" id="GO:0008641">
    <property type="term" value="F:ubiquitin-like modifier activating enzyme activity"/>
    <property type="evidence" value="ECO:0007669"/>
    <property type="project" value="InterPro"/>
</dbReference>
<dbReference type="SUPFAM" id="SSF69572">
    <property type="entry name" value="Activating enzymes of the ubiquitin-like proteins"/>
    <property type="match status" value="1"/>
</dbReference>
<name>A0A1E7RFG2_9GAMM</name>
<dbReference type="FunFam" id="3.40.50.720:FF:000080">
    <property type="entry name" value="Thiazole biosynthesis adenylyltransferase ThiF"/>
    <property type="match status" value="1"/>
</dbReference>
<dbReference type="PANTHER" id="PTHR10953:SF102">
    <property type="entry name" value="ADENYLYLTRANSFERASE AND SULFURTRANSFERASE MOCS3"/>
    <property type="match status" value="1"/>
</dbReference>
<dbReference type="STRING" id="1262585.BJI46_07450"/>
<comment type="similarity">
    <text evidence="1">Belongs to the HesA/MoeB/ThiF family.</text>
</comment>
<comment type="caution">
    <text evidence="3">The sequence shown here is derived from an EMBL/GenBank/DDBJ whole genome shotgun (WGS) entry which is preliminary data.</text>
</comment>
<dbReference type="EMBL" id="MKKK01000002">
    <property type="protein sequence ID" value="OEY97895.1"/>
    <property type="molecule type" value="Genomic_DNA"/>
</dbReference>
<sequence>MLSTNHPSTLSNEELKLYSRHVLLDDWDIDAQEKLKSSRVLIIGAGGIGCTCAELLARAGVGHISIVDFDHIETSNLQRQIAFTLSNVGHSKVITLALHLKNINSNIDIHPLVLKLDQNTIKQLNTNYDLVLDGCDNFATRYLVNSFCLEHQLPLLSAAAIGYEGQLLFVRYQPCYQCIFNDTDQDDERRCANSGVLTTTPVIMASLQAHHALLYLGLGQAPLLNKLLLWNGLNMTQRILKIQADPNCYCADVYKNTT</sequence>
<dbReference type="InterPro" id="IPR000594">
    <property type="entry name" value="ThiF_NAD_FAD-bd"/>
</dbReference>
<reference evidence="3 4" key="1">
    <citation type="submission" date="2016-09" db="EMBL/GenBank/DDBJ databases">
        <authorList>
            <person name="Capua I."/>
            <person name="De Benedictis P."/>
            <person name="Joannis T."/>
            <person name="Lombin L.H."/>
            <person name="Cattoli G."/>
        </authorList>
    </citation>
    <scope>NUCLEOTIDE SEQUENCE [LARGE SCALE GENOMIC DNA]</scope>
    <source>
        <strain evidence="3 4">ANC 4671</strain>
    </source>
</reference>
<dbReference type="RefSeq" id="WP_070068649.1">
    <property type="nucleotide sequence ID" value="NZ_MKKK01000002.1"/>
</dbReference>
<dbReference type="Pfam" id="PF00899">
    <property type="entry name" value="ThiF"/>
    <property type="match status" value="1"/>
</dbReference>
<feature type="domain" description="THIF-type NAD/FAD binding fold" evidence="2">
    <location>
        <begin position="18"/>
        <end position="249"/>
    </location>
</feature>
<protein>
    <submittedName>
        <fullName evidence="3">Molybdopterin biosynthesis protein</fullName>
    </submittedName>
</protein>
<dbReference type="AlphaFoldDB" id="A0A1E7RFG2"/>
<evidence type="ECO:0000256" key="1">
    <source>
        <dbReference type="ARBA" id="ARBA00009919"/>
    </source>
</evidence>
<dbReference type="GO" id="GO:0008146">
    <property type="term" value="F:sulfotransferase activity"/>
    <property type="evidence" value="ECO:0007669"/>
    <property type="project" value="TreeGrafter"/>
</dbReference>
<dbReference type="InterPro" id="IPR045886">
    <property type="entry name" value="ThiF/MoeB/HesA"/>
</dbReference>
<organism evidence="3 4">
    <name type="scientific">Acinetobacter qingfengensis</name>
    <dbReference type="NCBI Taxonomy" id="1262585"/>
    <lineage>
        <taxon>Bacteria</taxon>
        <taxon>Pseudomonadati</taxon>
        <taxon>Pseudomonadota</taxon>
        <taxon>Gammaproteobacteria</taxon>
        <taxon>Moraxellales</taxon>
        <taxon>Moraxellaceae</taxon>
        <taxon>Acinetobacter</taxon>
    </lineage>
</organism>
<keyword evidence="4" id="KW-1185">Reference proteome</keyword>
<dbReference type="PANTHER" id="PTHR10953">
    <property type="entry name" value="UBIQUITIN-ACTIVATING ENZYME E1"/>
    <property type="match status" value="1"/>
</dbReference>
<dbReference type="OrthoDB" id="9804286at2"/>
<dbReference type="Gene3D" id="3.40.50.720">
    <property type="entry name" value="NAD(P)-binding Rossmann-like Domain"/>
    <property type="match status" value="1"/>
</dbReference>
<evidence type="ECO:0000313" key="4">
    <source>
        <dbReference type="Proteomes" id="UP000185895"/>
    </source>
</evidence>
<dbReference type="CDD" id="cd00757">
    <property type="entry name" value="ThiF_MoeB_HesA_family"/>
    <property type="match status" value="1"/>
</dbReference>
<evidence type="ECO:0000313" key="3">
    <source>
        <dbReference type="EMBL" id="OEY97895.1"/>
    </source>
</evidence>
<accession>A0A1E7RFG2</accession>
<dbReference type="GO" id="GO:0005829">
    <property type="term" value="C:cytosol"/>
    <property type="evidence" value="ECO:0007669"/>
    <property type="project" value="TreeGrafter"/>
</dbReference>
<proteinExistence type="inferred from homology"/>
<dbReference type="GO" id="GO:0004792">
    <property type="term" value="F:thiosulfate-cyanide sulfurtransferase activity"/>
    <property type="evidence" value="ECO:0007669"/>
    <property type="project" value="TreeGrafter"/>
</dbReference>
<dbReference type="InterPro" id="IPR035985">
    <property type="entry name" value="Ubiquitin-activating_enz"/>
</dbReference>
<dbReference type="Proteomes" id="UP000185895">
    <property type="component" value="Unassembled WGS sequence"/>
</dbReference>
<evidence type="ECO:0000259" key="2">
    <source>
        <dbReference type="Pfam" id="PF00899"/>
    </source>
</evidence>